<dbReference type="Pfam" id="PF01609">
    <property type="entry name" value="DDE_Tnp_1"/>
    <property type="match status" value="1"/>
</dbReference>
<dbReference type="KEGG" id="mej:Q7A_457"/>
<feature type="domain" description="Insertion element IS402-like" evidence="2">
    <location>
        <begin position="35"/>
        <end position="106"/>
    </location>
</feature>
<dbReference type="AlphaFoldDB" id="I1XFY9"/>
<dbReference type="InterPro" id="IPR002559">
    <property type="entry name" value="Transposase_11"/>
</dbReference>
<dbReference type="PANTHER" id="PTHR46637:SF1">
    <property type="entry name" value="BLL5188 PROTEIN"/>
    <property type="match status" value="1"/>
</dbReference>
<dbReference type="eggNOG" id="COG3293">
    <property type="taxonomic scope" value="Bacteria"/>
</dbReference>
<dbReference type="NCBIfam" id="NF033580">
    <property type="entry name" value="transpos_IS5_3"/>
    <property type="match status" value="1"/>
</dbReference>
<evidence type="ECO:0000313" key="4">
    <source>
        <dbReference type="Proteomes" id="UP000009144"/>
    </source>
</evidence>
<reference evidence="3 4" key="1">
    <citation type="journal article" date="2012" name="J. Bacteriol.">
        <title>Complete genome sequences of Methylophaga sp. strain JAM1 and Methylophaga sp. strain JAM7.</title>
        <authorList>
            <person name="Villeneuve C."/>
            <person name="Martineau C."/>
            <person name="Mauffrey F."/>
            <person name="Villemur R."/>
        </authorList>
    </citation>
    <scope>NUCLEOTIDE SEQUENCE [LARGE SCALE GENOMIC DNA]</scope>
    <source>
        <strain evidence="3 4">JAM1</strain>
    </source>
</reference>
<dbReference type="PANTHER" id="PTHR46637">
    <property type="entry name" value="TIS1421-TRANSPOSASE PROTEIN A"/>
    <property type="match status" value="1"/>
</dbReference>
<dbReference type="EMBL" id="CP003390">
    <property type="protein sequence ID" value="AFI83308.1"/>
    <property type="molecule type" value="Genomic_DNA"/>
</dbReference>
<dbReference type="InterPro" id="IPR052909">
    <property type="entry name" value="Transposase_6_like"/>
</dbReference>
<name>I1XFY9_METNJ</name>
<organism evidence="3 4">
    <name type="scientific">Methylophaga nitratireducenticrescens</name>
    <dbReference type="NCBI Taxonomy" id="754476"/>
    <lineage>
        <taxon>Bacteria</taxon>
        <taxon>Pseudomonadati</taxon>
        <taxon>Pseudomonadota</taxon>
        <taxon>Gammaproteobacteria</taxon>
        <taxon>Thiotrichales</taxon>
        <taxon>Piscirickettsiaceae</taxon>
        <taxon>Methylophaga</taxon>
    </lineage>
</organism>
<feature type="domain" description="Transposase IS4-like" evidence="1">
    <location>
        <begin position="117"/>
        <end position="275"/>
    </location>
</feature>
<dbReference type="Pfam" id="PF13340">
    <property type="entry name" value="DUF4096"/>
    <property type="match status" value="1"/>
</dbReference>
<keyword evidence="4" id="KW-1185">Reference proteome</keyword>
<dbReference type="GO" id="GO:0004803">
    <property type="term" value="F:transposase activity"/>
    <property type="evidence" value="ECO:0007669"/>
    <property type="project" value="InterPro"/>
</dbReference>
<dbReference type="GO" id="GO:0003677">
    <property type="term" value="F:DNA binding"/>
    <property type="evidence" value="ECO:0007669"/>
    <property type="project" value="InterPro"/>
</dbReference>
<dbReference type="HOGENOM" id="CLU_055261_5_1_6"/>
<gene>
    <name evidence="3" type="ordered locus">Q7A_457</name>
</gene>
<sequence length="282" mass="33052">MLIFDGYFLSSMVTRYNAFHNKQKLHQITMPRLMLTDQRWQTLSRLMYQSGRIYNKPEHRMTLEGILYRMRTGCPWRDLPREFGQWSTVFRRFNLWSKKGLLERLFKALSRSTDMEWLFIDGSIVKAHQHSSGAASPKGEAIGQSRGDHSTKIHLAVGSYGLPVHVELSGGQVNDIVHAQSLMDAVCAADKVIADKGYDSEVFRNEIERQGVKPVIPRRKHSRVGNENMDWSLYRYRHLVENAFARIKHFRAIATRYEKLERNYYSMLMLAFTMMWLPMWVD</sequence>
<evidence type="ECO:0000259" key="2">
    <source>
        <dbReference type="Pfam" id="PF13340"/>
    </source>
</evidence>
<dbReference type="Proteomes" id="UP000009144">
    <property type="component" value="Chromosome"/>
</dbReference>
<evidence type="ECO:0000259" key="1">
    <source>
        <dbReference type="Pfam" id="PF01609"/>
    </source>
</evidence>
<dbReference type="STRING" id="754476.Q7A_457"/>
<protein>
    <submittedName>
        <fullName evidence="3">ISSod6 transposase, IS1301</fullName>
    </submittedName>
</protein>
<evidence type="ECO:0000313" key="3">
    <source>
        <dbReference type="EMBL" id="AFI83308.1"/>
    </source>
</evidence>
<reference evidence="3 4" key="2">
    <citation type="journal article" date="2013" name="Int. J. Syst. Evol. Microbiol.">
        <title>Methylophaga nitratireducenticrescens sp. nov. and Methylophaga frappieri sp. nov., isolated from the biofilm of the methanol-fed denitrification system treating the seawater at the Montreal Biodome.</title>
        <authorList>
            <person name="Villeneuve C."/>
            <person name="Martineau C."/>
            <person name="Mauffrey F."/>
            <person name="Villemur R."/>
        </authorList>
    </citation>
    <scope>NUCLEOTIDE SEQUENCE [LARGE SCALE GENOMIC DNA]</scope>
    <source>
        <strain evidence="3 4">JAM1</strain>
    </source>
</reference>
<dbReference type="InterPro" id="IPR025161">
    <property type="entry name" value="IS402-like_dom"/>
</dbReference>
<proteinExistence type="predicted"/>
<dbReference type="PATRIC" id="fig|754476.3.peg.452"/>
<dbReference type="GO" id="GO:0006313">
    <property type="term" value="P:DNA transposition"/>
    <property type="evidence" value="ECO:0007669"/>
    <property type="project" value="InterPro"/>
</dbReference>
<accession>I1XFY9</accession>